<dbReference type="Gene3D" id="3.40.50.2300">
    <property type="match status" value="1"/>
</dbReference>
<dbReference type="PANTHER" id="PTHR44520:SF1">
    <property type="entry name" value="TWO-COMPONENT SYSTEM REGULATORY PROTEIN"/>
    <property type="match status" value="1"/>
</dbReference>
<name>A0A3B1C226_9ZZZZ</name>
<dbReference type="PANTHER" id="PTHR44520">
    <property type="entry name" value="RESPONSE REGULATOR RCP1-RELATED"/>
    <property type="match status" value="1"/>
</dbReference>
<dbReference type="EMBL" id="UOFZ01000060">
    <property type="protein sequence ID" value="VAX12725.1"/>
    <property type="molecule type" value="Genomic_DNA"/>
</dbReference>
<dbReference type="InterPro" id="IPR001789">
    <property type="entry name" value="Sig_transdc_resp-reg_receiver"/>
</dbReference>
<dbReference type="Pfam" id="PF00072">
    <property type="entry name" value="Response_reg"/>
    <property type="match status" value="1"/>
</dbReference>
<dbReference type="AlphaFoldDB" id="A0A3B1C226"/>
<evidence type="ECO:0000313" key="2">
    <source>
        <dbReference type="EMBL" id="VAX12725.1"/>
    </source>
</evidence>
<organism evidence="2">
    <name type="scientific">hydrothermal vent metagenome</name>
    <dbReference type="NCBI Taxonomy" id="652676"/>
    <lineage>
        <taxon>unclassified sequences</taxon>
        <taxon>metagenomes</taxon>
        <taxon>ecological metagenomes</taxon>
    </lineage>
</organism>
<dbReference type="InterPro" id="IPR052893">
    <property type="entry name" value="TCS_response_regulator"/>
</dbReference>
<dbReference type="SMART" id="SM00448">
    <property type="entry name" value="REC"/>
    <property type="match status" value="1"/>
</dbReference>
<dbReference type="InterPro" id="IPR011006">
    <property type="entry name" value="CheY-like_superfamily"/>
</dbReference>
<accession>A0A3B1C226</accession>
<proteinExistence type="predicted"/>
<dbReference type="PROSITE" id="PS50110">
    <property type="entry name" value="RESPONSE_REGULATORY"/>
    <property type="match status" value="1"/>
</dbReference>
<sequence>MLSRARQVQGENIVTRQILLVEDNPDDEALALRALKKSAIADDLVVARDGVEALDYLLDQNKASADLPALVLLDINLPRLDGLEVLRRLRENAVTHHLPIVMLSSSREEQDISSSYEYGCNSYIRKPVDFKKFSDMIVLVERYWLNLNEAPNA</sequence>
<reference evidence="2" key="1">
    <citation type="submission" date="2018-06" db="EMBL/GenBank/DDBJ databases">
        <authorList>
            <person name="Zhirakovskaya E."/>
        </authorList>
    </citation>
    <scope>NUCLEOTIDE SEQUENCE</scope>
</reference>
<protein>
    <recommendedName>
        <fullName evidence="1">Response regulatory domain-containing protein</fullName>
    </recommendedName>
</protein>
<dbReference type="SUPFAM" id="SSF52172">
    <property type="entry name" value="CheY-like"/>
    <property type="match status" value="1"/>
</dbReference>
<dbReference type="GO" id="GO:0000160">
    <property type="term" value="P:phosphorelay signal transduction system"/>
    <property type="evidence" value="ECO:0007669"/>
    <property type="project" value="InterPro"/>
</dbReference>
<evidence type="ECO:0000259" key="1">
    <source>
        <dbReference type="PROSITE" id="PS50110"/>
    </source>
</evidence>
<dbReference type="CDD" id="cd17557">
    <property type="entry name" value="REC_Rcp-like"/>
    <property type="match status" value="1"/>
</dbReference>
<feature type="domain" description="Response regulatory" evidence="1">
    <location>
        <begin position="17"/>
        <end position="141"/>
    </location>
</feature>
<gene>
    <name evidence="2" type="ORF">MNBD_GAMMA24-1693</name>
</gene>